<dbReference type="Proteomes" id="UP000245263">
    <property type="component" value="Chromosome 1"/>
</dbReference>
<dbReference type="RefSeq" id="WP_167837060.1">
    <property type="nucleotide sequence ID" value="NZ_AP025028.1"/>
</dbReference>
<dbReference type="InterPro" id="IPR024072">
    <property type="entry name" value="DHFR-like_dom_sf"/>
</dbReference>
<reference evidence="2 3" key="1">
    <citation type="submission" date="2021-08" db="EMBL/GenBank/DDBJ databases">
        <title>Complete genome sequence of Leptospira kobayashii strain E30.</title>
        <authorList>
            <person name="Nakao R."/>
            <person name="Nakamura S."/>
            <person name="Masuzawa T."/>
            <person name="Koizumi N."/>
        </authorList>
    </citation>
    <scope>NUCLEOTIDE SEQUENCE [LARGE SCALE GENOMIC DNA]</scope>
    <source>
        <strain evidence="2 3">E30</strain>
    </source>
</reference>
<evidence type="ECO:0000313" key="2">
    <source>
        <dbReference type="EMBL" id="BDA78171.1"/>
    </source>
</evidence>
<dbReference type="PANTHER" id="PTHR38011:SF11">
    <property type="entry name" value="2,5-DIAMINO-6-RIBOSYLAMINO-4(3H)-PYRIMIDINONE 5'-PHOSPHATE REDUCTASE"/>
    <property type="match status" value="1"/>
</dbReference>
<protein>
    <submittedName>
        <fullName evidence="2">Riboflavin biosynthesis protein RibD</fullName>
    </submittedName>
</protein>
<dbReference type="InterPro" id="IPR002734">
    <property type="entry name" value="RibDG_C"/>
</dbReference>
<dbReference type="SUPFAM" id="SSF53597">
    <property type="entry name" value="Dihydrofolate reductase-like"/>
    <property type="match status" value="1"/>
</dbReference>
<proteinExistence type="predicted"/>
<name>A0ABM7URS1_9LEPT</name>
<accession>A0ABM7URS1</accession>
<evidence type="ECO:0000313" key="3">
    <source>
        <dbReference type="Proteomes" id="UP000245263"/>
    </source>
</evidence>
<gene>
    <name evidence="2" type="ORF">LPTSP3_g11010</name>
</gene>
<keyword evidence="3" id="KW-1185">Reference proteome</keyword>
<evidence type="ECO:0000259" key="1">
    <source>
        <dbReference type="Pfam" id="PF01872"/>
    </source>
</evidence>
<dbReference type="InterPro" id="IPR050765">
    <property type="entry name" value="Riboflavin_Biosynth_HTPR"/>
</dbReference>
<dbReference type="Pfam" id="PF01872">
    <property type="entry name" value="RibD_C"/>
    <property type="match status" value="1"/>
</dbReference>
<organism evidence="2 3">
    <name type="scientific">Leptospira kobayashii</name>
    <dbReference type="NCBI Taxonomy" id="1917830"/>
    <lineage>
        <taxon>Bacteria</taxon>
        <taxon>Pseudomonadati</taxon>
        <taxon>Spirochaetota</taxon>
        <taxon>Spirochaetia</taxon>
        <taxon>Leptospirales</taxon>
        <taxon>Leptospiraceae</taxon>
        <taxon>Leptospira</taxon>
    </lineage>
</organism>
<dbReference type="PANTHER" id="PTHR38011">
    <property type="entry name" value="DIHYDROFOLATE REDUCTASE FAMILY PROTEIN (AFU_ORTHOLOGUE AFUA_8G06820)"/>
    <property type="match status" value="1"/>
</dbReference>
<dbReference type="Gene3D" id="3.40.430.10">
    <property type="entry name" value="Dihydrofolate Reductase, subunit A"/>
    <property type="match status" value="1"/>
</dbReference>
<feature type="domain" description="Bacterial bifunctional deaminase-reductase C-terminal" evidence="1">
    <location>
        <begin position="11"/>
        <end position="176"/>
    </location>
</feature>
<sequence length="183" mass="20896">MGNVVAFEWLSGDGVFDADFMEEWFFPYDSPERRKFIKETYREANAFLMGRNTYEMLAPYWSQLPDEDMDGLAGVLTHTPKFIASHGPQVAHWGDTTILKGDIKAQVKKLKSEVSNIMIIGSATLAESLAQVGLIDEYKLLVQPFIMGTGKRFFTESMKTPLELVEVKKLHQDMVLLHYRVKK</sequence>
<dbReference type="EMBL" id="AP025028">
    <property type="protein sequence ID" value="BDA78171.1"/>
    <property type="molecule type" value="Genomic_DNA"/>
</dbReference>